<dbReference type="PANTHER" id="PTHR11101:SF80">
    <property type="entry name" value="PHOSPHATE TRANSPORTER"/>
    <property type="match status" value="1"/>
</dbReference>
<dbReference type="GO" id="GO:0005315">
    <property type="term" value="F:phosphate transmembrane transporter activity"/>
    <property type="evidence" value="ECO:0007669"/>
    <property type="project" value="InterPro"/>
</dbReference>
<evidence type="ECO:0000256" key="2">
    <source>
        <dbReference type="ARBA" id="ARBA00022448"/>
    </source>
</evidence>
<evidence type="ECO:0000256" key="1">
    <source>
        <dbReference type="ARBA" id="ARBA00004141"/>
    </source>
</evidence>
<dbReference type="OrthoDB" id="9779554at2"/>
<gene>
    <name evidence="7" type="ORF">SAMN05660649_02275</name>
</gene>
<feature type="transmembrane region" description="Helical" evidence="6">
    <location>
        <begin position="307"/>
        <end position="328"/>
    </location>
</feature>
<keyword evidence="5 6" id="KW-0472">Membrane</keyword>
<sequence>MDTTLILIAVVVLMAISFDFINGFHDTANAIATSVSTKALTPRMAILLASSMNLLGALAFTGVAKTIGGKIADPFELENGLVIVLAALIAAIAWNLITWYLGIPSSSSHALIGALTGSVLVAAGTSGVNFKGFLTILQALIISPFAAFAIGYIIMNILRFLFKNANPRSVNRGFRYMQIVTAAFQAFSHGTNDAQKSMGIITFALIAGGLHQTMEIPVWVKIVCALAMAAGTSAGGWKIIKTVGSKIIKLQPISGFSSDLTSASVIISATLLGQPVSTTHVISSAIMGVGSAKSVASVKWLTAQRMITAWVITLPVTAIIAALCYSIISIF</sequence>
<keyword evidence="3 6" id="KW-0812">Transmembrane</keyword>
<feature type="transmembrane region" description="Helical" evidence="6">
    <location>
        <begin position="45"/>
        <end position="68"/>
    </location>
</feature>
<dbReference type="EMBL" id="FOOX01000007">
    <property type="protein sequence ID" value="SFG64583.1"/>
    <property type="molecule type" value="Genomic_DNA"/>
</dbReference>
<dbReference type="GO" id="GO:0035435">
    <property type="term" value="P:phosphate ion transmembrane transport"/>
    <property type="evidence" value="ECO:0007669"/>
    <property type="project" value="TreeGrafter"/>
</dbReference>
<dbReference type="AlphaFoldDB" id="A0A1I2TIA3"/>
<evidence type="ECO:0000313" key="7">
    <source>
        <dbReference type="EMBL" id="SFG64583.1"/>
    </source>
</evidence>
<feature type="transmembrane region" description="Helical" evidence="6">
    <location>
        <begin position="136"/>
        <end position="162"/>
    </location>
</feature>
<proteinExistence type="predicted"/>
<feature type="transmembrane region" description="Helical" evidence="6">
    <location>
        <begin position="80"/>
        <end position="103"/>
    </location>
</feature>
<organism evidence="7 8">
    <name type="scientific">Desulfotruncus arcticus DSM 17038</name>
    <dbReference type="NCBI Taxonomy" id="1121424"/>
    <lineage>
        <taxon>Bacteria</taxon>
        <taxon>Bacillati</taxon>
        <taxon>Bacillota</taxon>
        <taxon>Clostridia</taxon>
        <taxon>Eubacteriales</taxon>
        <taxon>Desulfallaceae</taxon>
        <taxon>Desulfotruncus</taxon>
    </lineage>
</organism>
<keyword evidence="8" id="KW-1185">Reference proteome</keyword>
<evidence type="ECO:0000256" key="5">
    <source>
        <dbReference type="ARBA" id="ARBA00023136"/>
    </source>
</evidence>
<dbReference type="GO" id="GO:0016020">
    <property type="term" value="C:membrane"/>
    <property type="evidence" value="ECO:0007669"/>
    <property type="project" value="UniProtKB-SubCell"/>
</dbReference>
<name>A0A1I2TIA3_9FIRM</name>
<dbReference type="PANTHER" id="PTHR11101">
    <property type="entry name" value="PHOSPHATE TRANSPORTER"/>
    <property type="match status" value="1"/>
</dbReference>
<comment type="subcellular location">
    <subcellularLocation>
        <location evidence="1">Membrane</location>
        <topology evidence="1">Multi-pass membrane protein</topology>
    </subcellularLocation>
</comment>
<dbReference type="RefSeq" id="WP_092471483.1">
    <property type="nucleotide sequence ID" value="NZ_FOOX01000007.1"/>
</dbReference>
<evidence type="ECO:0000256" key="6">
    <source>
        <dbReference type="SAM" id="Phobius"/>
    </source>
</evidence>
<dbReference type="Pfam" id="PF01384">
    <property type="entry name" value="PHO4"/>
    <property type="match status" value="2"/>
</dbReference>
<keyword evidence="2" id="KW-0813">Transport</keyword>
<evidence type="ECO:0000256" key="3">
    <source>
        <dbReference type="ARBA" id="ARBA00022692"/>
    </source>
</evidence>
<feature type="transmembrane region" description="Helical" evidence="6">
    <location>
        <begin position="110"/>
        <end position="130"/>
    </location>
</feature>
<evidence type="ECO:0000256" key="4">
    <source>
        <dbReference type="ARBA" id="ARBA00022989"/>
    </source>
</evidence>
<dbReference type="STRING" id="341036.SAMN05660649_02275"/>
<evidence type="ECO:0000313" key="8">
    <source>
        <dbReference type="Proteomes" id="UP000199337"/>
    </source>
</evidence>
<dbReference type="InterPro" id="IPR001204">
    <property type="entry name" value="Phos_transporter"/>
</dbReference>
<feature type="transmembrane region" description="Helical" evidence="6">
    <location>
        <begin position="6"/>
        <end position="24"/>
    </location>
</feature>
<reference evidence="8" key="1">
    <citation type="submission" date="2016-10" db="EMBL/GenBank/DDBJ databases">
        <authorList>
            <person name="Varghese N."/>
            <person name="Submissions S."/>
        </authorList>
    </citation>
    <scope>NUCLEOTIDE SEQUENCE [LARGE SCALE GENOMIC DNA]</scope>
    <source>
        <strain evidence="8">DSM 17038</strain>
    </source>
</reference>
<keyword evidence="4 6" id="KW-1133">Transmembrane helix</keyword>
<accession>A0A1I2TIA3</accession>
<protein>
    <submittedName>
        <fullName evidence="7">Inorganic phosphate transporter, PiT family</fullName>
    </submittedName>
</protein>
<dbReference type="Proteomes" id="UP000199337">
    <property type="component" value="Unassembled WGS sequence"/>
</dbReference>